<dbReference type="Proteomes" id="UP001497623">
    <property type="component" value="Unassembled WGS sequence"/>
</dbReference>
<evidence type="ECO:0000313" key="2">
    <source>
        <dbReference type="Proteomes" id="UP001497623"/>
    </source>
</evidence>
<sequence>AEKLTSNLPTPLNSATHYLKDRINNYFFTEPIISNDISKTVNKLKNNGKGANIVSILVLKHTKDKLSDMLTHIFNKCFADGCFPNELKTGCITPVYKSGSKGDINQN</sequence>
<comment type="caution">
    <text evidence="1">The sequence shown here is derived from an EMBL/GenBank/DDBJ whole genome shotgun (WGS) entry which is preliminary data.</text>
</comment>
<keyword evidence="2" id="KW-1185">Reference proteome</keyword>
<accession>A0AAV2S7E9</accession>
<organism evidence="1 2">
    <name type="scientific">Meganyctiphanes norvegica</name>
    <name type="common">Northern krill</name>
    <name type="synonym">Thysanopoda norvegica</name>
    <dbReference type="NCBI Taxonomy" id="48144"/>
    <lineage>
        <taxon>Eukaryota</taxon>
        <taxon>Metazoa</taxon>
        <taxon>Ecdysozoa</taxon>
        <taxon>Arthropoda</taxon>
        <taxon>Crustacea</taxon>
        <taxon>Multicrustacea</taxon>
        <taxon>Malacostraca</taxon>
        <taxon>Eumalacostraca</taxon>
        <taxon>Eucarida</taxon>
        <taxon>Euphausiacea</taxon>
        <taxon>Euphausiidae</taxon>
        <taxon>Meganyctiphanes</taxon>
    </lineage>
</organism>
<proteinExistence type="predicted"/>
<dbReference type="EMBL" id="CAXKWB010051112">
    <property type="protein sequence ID" value="CAL4170923.1"/>
    <property type="molecule type" value="Genomic_DNA"/>
</dbReference>
<feature type="non-terminal residue" evidence="1">
    <location>
        <position position="107"/>
    </location>
</feature>
<reference evidence="1 2" key="1">
    <citation type="submission" date="2024-05" db="EMBL/GenBank/DDBJ databases">
        <authorList>
            <person name="Wallberg A."/>
        </authorList>
    </citation>
    <scope>NUCLEOTIDE SEQUENCE [LARGE SCALE GENOMIC DNA]</scope>
</reference>
<name>A0AAV2S7E9_MEGNR</name>
<feature type="non-terminal residue" evidence="1">
    <location>
        <position position="1"/>
    </location>
</feature>
<evidence type="ECO:0000313" key="1">
    <source>
        <dbReference type="EMBL" id="CAL4170923.1"/>
    </source>
</evidence>
<evidence type="ECO:0008006" key="3">
    <source>
        <dbReference type="Google" id="ProtNLM"/>
    </source>
</evidence>
<dbReference type="AlphaFoldDB" id="A0AAV2S7E9"/>
<protein>
    <recommendedName>
        <fullName evidence="3">Reverse transcriptase</fullName>
    </recommendedName>
</protein>
<gene>
    <name evidence="1" type="ORF">MNOR_LOCUS34059</name>
</gene>